<dbReference type="PANTHER" id="PTHR43591">
    <property type="entry name" value="METHYLTRANSFERASE"/>
    <property type="match status" value="1"/>
</dbReference>
<dbReference type="Pfam" id="PF08241">
    <property type="entry name" value="Methyltransf_11"/>
    <property type="match status" value="1"/>
</dbReference>
<dbReference type="PANTHER" id="PTHR43591:SF24">
    <property type="entry name" value="2-METHOXY-6-POLYPRENYL-1,4-BENZOQUINOL METHYLASE, MITOCHONDRIAL"/>
    <property type="match status" value="1"/>
</dbReference>
<dbReference type="CDD" id="cd02440">
    <property type="entry name" value="AdoMet_MTases"/>
    <property type="match status" value="1"/>
</dbReference>
<dbReference type="InterPro" id="IPR029063">
    <property type="entry name" value="SAM-dependent_MTases_sf"/>
</dbReference>
<gene>
    <name evidence="2" type="ORF">FHS83_002991</name>
</gene>
<keyword evidence="2" id="KW-0489">Methyltransferase</keyword>
<dbReference type="EMBL" id="JAASRM010000001">
    <property type="protein sequence ID" value="NIK89673.1"/>
    <property type="molecule type" value="Genomic_DNA"/>
</dbReference>
<name>A0A846N232_9PROT</name>
<dbReference type="Proteomes" id="UP000570514">
    <property type="component" value="Unassembled WGS sequence"/>
</dbReference>
<dbReference type="Gene3D" id="3.40.50.150">
    <property type="entry name" value="Vaccinia Virus protein VP39"/>
    <property type="match status" value="1"/>
</dbReference>
<keyword evidence="2" id="KW-0808">Transferase</keyword>
<organism evidence="2 3">
    <name type="scientific">Rhizomicrobium palustre</name>
    <dbReference type="NCBI Taxonomy" id="189966"/>
    <lineage>
        <taxon>Bacteria</taxon>
        <taxon>Pseudomonadati</taxon>
        <taxon>Pseudomonadota</taxon>
        <taxon>Alphaproteobacteria</taxon>
        <taxon>Micropepsales</taxon>
        <taxon>Micropepsaceae</taxon>
        <taxon>Rhizomicrobium</taxon>
    </lineage>
</organism>
<dbReference type="SUPFAM" id="SSF53335">
    <property type="entry name" value="S-adenosyl-L-methionine-dependent methyltransferases"/>
    <property type="match status" value="1"/>
</dbReference>
<comment type="caution">
    <text evidence="2">The sequence shown here is derived from an EMBL/GenBank/DDBJ whole genome shotgun (WGS) entry which is preliminary data.</text>
</comment>
<keyword evidence="3" id="KW-1185">Reference proteome</keyword>
<evidence type="ECO:0000259" key="1">
    <source>
        <dbReference type="Pfam" id="PF08241"/>
    </source>
</evidence>
<accession>A0A846N232</accession>
<dbReference type="RefSeq" id="WP_167083743.1">
    <property type="nucleotide sequence ID" value="NZ_BAAADC010000001.1"/>
</dbReference>
<keyword evidence="2" id="KW-0830">Ubiquinone</keyword>
<dbReference type="GO" id="GO:0032259">
    <property type="term" value="P:methylation"/>
    <property type="evidence" value="ECO:0007669"/>
    <property type="project" value="UniProtKB-KW"/>
</dbReference>
<dbReference type="GO" id="GO:0008757">
    <property type="term" value="F:S-adenosylmethionine-dependent methyltransferase activity"/>
    <property type="evidence" value="ECO:0007669"/>
    <property type="project" value="InterPro"/>
</dbReference>
<dbReference type="InterPro" id="IPR013216">
    <property type="entry name" value="Methyltransf_11"/>
</dbReference>
<evidence type="ECO:0000313" key="2">
    <source>
        <dbReference type="EMBL" id="NIK89673.1"/>
    </source>
</evidence>
<protein>
    <submittedName>
        <fullName evidence="2">Ubiquinone/menaquinone biosynthesis C-methylase UbiE</fullName>
    </submittedName>
</protein>
<evidence type="ECO:0000313" key="3">
    <source>
        <dbReference type="Proteomes" id="UP000570514"/>
    </source>
</evidence>
<sequence length="254" mass="28163">MRDADPHNAKVVDQFTRWAERFSKEPLHAEPDAMQRLLAAVAPQSSSRVLDVACGPGIVACALARYAAKVTGVDLTAAMLEEAKLRQEREGLTNLTWMQADATELPFGDECFDVVVTRYSFHHMRQPEKALSEMRRVCRAGGRVVVVDATPTTETQLAYDAMETLRDPSHASALTVAQIRHYAKDLGLKEVAYDFHWLEAALEPLADQDRMGALTAVFNADIESGADLIGVKARRTESGIRFSFPISVFAWLRD</sequence>
<dbReference type="AlphaFoldDB" id="A0A846N232"/>
<proteinExistence type="predicted"/>
<reference evidence="2 3" key="1">
    <citation type="submission" date="2020-03" db="EMBL/GenBank/DDBJ databases">
        <title>Genomic Encyclopedia of Type Strains, Phase IV (KMG-IV): sequencing the most valuable type-strain genomes for metagenomic binning, comparative biology and taxonomic classification.</title>
        <authorList>
            <person name="Goeker M."/>
        </authorList>
    </citation>
    <scope>NUCLEOTIDE SEQUENCE [LARGE SCALE GENOMIC DNA]</scope>
    <source>
        <strain evidence="2 3">DSM 19867</strain>
    </source>
</reference>
<feature type="domain" description="Methyltransferase type 11" evidence="1">
    <location>
        <begin position="50"/>
        <end position="146"/>
    </location>
</feature>